<dbReference type="HOGENOM" id="CLU_109334_1_0_5"/>
<dbReference type="InterPro" id="IPR007948">
    <property type="entry name" value="DUF736"/>
</dbReference>
<dbReference type="AlphaFoldDB" id="C7CN61"/>
<feature type="region of interest" description="Disordered" evidence="1">
    <location>
        <begin position="95"/>
        <end position="125"/>
    </location>
</feature>
<dbReference type="Proteomes" id="UP000008070">
    <property type="component" value="Plasmid p1METDI"/>
</dbReference>
<name>C7CN61_METED</name>
<keyword evidence="2" id="KW-0614">Plasmid</keyword>
<dbReference type="Pfam" id="PF05284">
    <property type="entry name" value="DUF736"/>
    <property type="match status" value="1"/>
</dbReference>
<proteinExistence type="predicted"/>
<gene>
    <name evidence="2" type="ORF">METD_P1METDI0102</name>
</gene>
<organism evidence="2 3">
    <name type="scientific">Methylorubrum extorquens (strain DSM 6343 / CIP 106787 / DM4)</name>
    <name type="common">Methylobacterium extorquens</name>
    <dbReference type="NCBI Taxonomy" id="661410"/>
    <lineage>
        <taxon>Bacteria</taxon>
        <taxon>Pseudomonadati</taxon>
        <taxon>Pseudomonadota</taxon>
        <taxon>Alphaproteobacteria</taxon>
        <taxon>Hyphomicrobiales</taxon>
        <taxon>Methylobacteriaceae</taxon>
        <taxon>Methylorubrum</taxon>
    </lineage>
</organism>
<dbReference type="EMBL" id="FP103043">
    <property type="protein sequence ID" value="CAX17091.1"/>
    <property type="molecule type" value="Genomic_DNA"/>
</dbReference>
<evidence type="ECO:0000256" key="1">
    <source>
        <dbReference type="SAM" id="MobiDB-lite"/>
    </source>
</evidence>
<reference evidence="3" key="1">
    <citation type="journal article" date="2009" name="PLoS ONE">
        <title>Methylobacterium genome sequences: a reference blueprint to investigate microbial metabolism of C1 compounds from natural and industrial sources.</title>
        <authorList>
            <person name="Vuilleumier S."/>
            <person name="Chistoserdova L."/>
            <person name="Lee M.-C."/>
            <person name="Bringel F."/>
            <person name="Lajus A."/>
            <person name="Zhou Y."/>
            <person name="Gourion B."/>
            <person name="Barbe V."/>
            <person name="Chang J."/>
            <person name="Cruveiller S."/>
            <person name="Dossat C."/>
            <person name="Gillett W."/>
            <person name="Gruffaz C."/>
            <person name="Haugen E."/>
            <person name="Hourcade E."/>
            <person name="Levy R."/>
            <person name="Mangenot S."/>
            <person name="Muller E."/>
            <person name="Nadalig T."/>
            <person name="Pagni M."/>
            <person name="Penny C."/>
            <person name="Peyraud R."/>
            <person name="Robinson D.G."/>
            <person name="Roche D."/>
            <person name="Rouy Z."/>
            <person name="Saenampechek C."/>
            <person name="Salvignol G."/>
            <person name="Vallenet D."/>
            <person name="Wu Z."/>
            <person name="Marx C.J."/>
            <person name="Vorholt J.A."/>
            <person name="Olson M.V."/>
            <person name="Kaul R."/>
            <person name="Weissenbach J."/>
            <person name="Medigue C."/>
            <person name="Lidstrom M.E."/>
        </authorList>
    </citation>
    <scope>NUCLEOTIDE SEQUENCE [LARGE SCALE GENOMIC DNA]</scope>
    <source>
        <strain evidence="3">DSM 6343 / CIP 106787 / DM4</strain>
        <plasmid evidence="3">p1METDI</plasmid>
    </source>
</reference>
<dbReference type="KEGG" id="mdi:p1METDI0102"/>
<feature type="compositionally biased region" description="Basic and acidic residues" evidence="1">
    <location>
        <begin position="108"/>
        <end position="118"/>
    </location>
</feature>
<geneLocation type="plasmid" evidence="2 3">
    <name>p1METDI</name>
</geneLocation>
<sequence length="125" mass="13577">MTMATIGTFTRTENGFTGSITTLTIQATKVAIVEESRGGEHAPTHRIFLGKAEIGAGWAKRSSEGRDYISLKIDDPSLPAPLFAGLFAEEDGRTHSVIWSRSTPKSDQPSKSRSEGRSNARGRRN</sequence>
<evidence type="ECO:0000313" key="3">
    <source>
        <dbReference type="Proteomes" id="UP000008070"/>
    </source>
</evidence>
<feature type="compositionally biased region" description="Polar residues" evidence="1">
    <location>
        <begin position="97"/>
        <end position="107"/>
    </location>
</feature>
<dbReference type="RefSeq" id="WP_012778825.1">
    <property type="nucleotide sequence ID" value="NC_012987.1"/>
</dbReference>
<evidence type="ECO:0000313" key="2">
    <source>
        <dbReference type="EMBL" id="CAX17091.1"/>
    </source>
</evidence>
<dbReference type="GeneID" id="72992689"/>
<accession>C7CN61</accession>
<evidence type="ECO:0008006" key="4">
    <source>
        <dbReference type="Google" id="ProtNLM"/>
    </source>
</evidence>
<protein>
    <recommendedName>
        <fullName evidence="4">DUF736 domain-containing protein</fullName>
    </recommendedName>
</protein>